<proteinExistence type="predicted"/>
<dbReference type="RefSeq" id="WP_226695206.1">
    <property type="nucleotide sequence ID" value="NZ_JAJAPX010000002.1"/>
</dbReference>
<keyword evidence="3" id="KW-1185">Reference proteome</keyword>
<feature type="chain" id="PRO_5040872025" evidence="1">
    <location>
        <begin position="20"/>
        <end position="243"/>
    </location>
</feature>
<sequence>MLKKITCYLVLFGTLNCLAQTNLGTNGLGGNSRESSSLFSGMKATTYHTNFNDRDGNNIEGTPYLFSQWNKQAKIWFGEKTFVIDAVNYNIKDERFEVKFDDDSIFVLSPEINKLKQIAIDLLVFKPFHSNELNTDDFYQVLLDENSFSLLSKYKIKITPGSMDPLTKQYLTPKQYASEKEFYLRTVADEKIKPIKLKKSGVLKLIQSNYTSQVKSFAKKEKLKYNEISDVKKIFSYYFSIKS</sequence>
<reference evidence="2" key="1">
    <citation type="submission" date="2021-10" db="EMBL/GenBank/DDBJ databases">
        <title>Tamlana sargassums sp. nov., and Tamlana laminarinivorans sp. nov., two new bacteria isolated from the brown alga.</title>
        <authorList>
            <person name="Li J."/>
        </authorList>
    </citation>
    <scope>NUCLEOTIDE SEQUENCE</scope>
    <source>
        <strain evidence="2">62-3</strain>
    </source>
</reference>
<dbReference type="EMBL" id="JAJAPX010000002">
    <property type="protein sequence ID" value="MCB4807776.1"/>
    <property type="molecule type" value="Genomic_DNA"/>
</dbReference>
<protein>
    <submittedName>
        <fullName evidence="2">Uncharacterized protein</fullName>
    </submittedName>
</protein>
<comment type="caution">
    <text evidence="2">The sequence shown here is derived from an EMBL/GenBank/DDBJ whole genome shotgun (WGS) entry which is preliminary data.</text>
</comment>
<gene>
    <name evidence="2" type="ORF">LG651_05895</name>
</gene>
<feature type="signal peptide" evidence="1">
    <location>
        <begin position="1"/>
        <end position="19"/>
    </location>
</feature>
<accession>A0A9X1I4N2</accession>
<dbReference type="Proteomes" id="UP001139286">
    <property type="component" value="Unassembled WGS sequence"/>
</dbReference>
<dbReference type="AlphaFoldDB" id="A0A9X1I4N2"/>
<keyword evidence="1" id="KW-0732">Signal</keyword>
<evidence type="ECO:0000313" key="3">
    <source>
        <dbReference type="Proteomes" id="UP001139286"/>
    </source>
</evidence>
<name>A0A9X1I4N2_9FLAO</name>
<evidence type="ECO:0000256" key="1">
    <source>
        <dbReference type="SAM" id="SignalP"/>
    </source>
</evidence>
<evidence type="ECO:0000313" key="2">
    <source>
        <dbReference type="EMBL" id="MCB4807776.1"/>
    </source>
</evidence>
<organism evidence="2 3">
    <name type="scientific">Neotamlana sargassicola</name>
    <dbReference type="NCBI Taxonomy" id="2883125"/>
    <lineage>
        <taxon>Bacteria</taxon>
        <taxon>Pseudomonadati</taxon>
        <taxon>Bacteroidota</taxon>
        <taxon>Flavobacteriia</taxon>
        <taxon>Flavobacteriales</taxon>
        <taxon>Flavobacteriaceae</taxon>
        <taxon>Neotamlana</taxon>
    </lineage>
</organism>